<reference evidence="2" key="1">
    <citation type="submission" date="2021-01" db="EMBL/GenBank/DDBJ databases">
        <title>Genome sequence of Phenylobacterium sp. 20VBR1 isolated from a valley glaceir, Ny-Alesund, Svalbard.</title>
        <authorList>
            <person name="Thomas F.A."/>
            <person name="Krishnan K.P."/>
            <person name="Sinha R.K."/>
        </authorList>
    </citation>
    <scope>NUCLEOTIDE SEQUENCE</scope>
    <source>
        <strain evidence="2">20VBR1</strain>
    </source>
</reference>
<gene>
    <name evidence="2" type="ORF">JKL49_24905</name>
</gene>
<name>A0A974P6F1_9CAUL</name>
<dbReference type="EMBL" id="CP068570">
    <property type="protein sequence ID" value="QQZ52086.1"/>
    <property type="molecule type" value="Genomic_DNA"/>
</dbReference>
<protein>
    <submittedName>
        <fullName evidence="2">Glycosyltransferase</fullName>
    </submittedName>
</protein>
<dbReference type="PANTHER" id="PTHR43179:SF7">
    <property type="entry name" value="RHAMNOSYLTRANSFERASE WBBL"/>
    <property type="match status" value="1"/>
</dbReference>
<dbReference type="InterPro" id="IPR029044">
    <property type="entry name" value="Nucleotide-diphossugar_trans"/>
</dbReference>
<dbReference type="Gene3D" id="3.90.550.10">
    <property type="entry name" value="Spore Coat Polysaccharide Biosynthesis Protein SpsA, Chain A"/>
    <property type="match status" value="1"/>
</dbReference>
<sequence>MRTCNRAAEAAKGEFVIFLNNDVQVRPGWLAALLSPFDEETGVGATAPRCCSPTAACRRPAPGSASTGPPR</sequence>
<evidence type="ECO:0000259" key="1">
    <source>
        <dbReference type="Pfam" id="PF00535"/>
    </source>
</evidence>
<evidence type="ECO:0000313" key="2">
    <source>
        <dbReference type="EMBL" id="QQZ52086.1"/>
    </source>
</evidence>
<proteinExistence type="predicted"/>
<accession>A0A974P6F1</accession>
<feature type="domain" description="Glycosyltransferase 2-like" evidence="1">
    <location>
        <begin position="4"/>
        <end position="53"/>
    </location>
</feature>
<dbReference type="AlphaFoldDB" id="A0A974P6F1"/>
<dbReference type="InterPro" id="IPR001173">
    <property type="entry name" value="Glyco_trans_2-like"/>
</dbReference>
<organism evidence="2">
    <name type="scientific">Phenylobacterium glaciei</name>
    <dbReference type="NCBI Taxonomy" id="2803784"/>
    <lineage>
        <taxon>Bacteria</taxon>
        <taxon>Pseudomonadati</taxon>
        <taxon>Pseudomonadota</taxon>
        <taxon>Alphaproteobacteria</taxon>
        <taxon>Caulobacterales</taxon>
        <taxon>Caulobacteraceae</taxon>
        <taxon>Phenylobacterium</taxon>
    </lineage>
</organism>
<dbReference type="SUPFAM" id="SSF53448">
    <property type="entry name" value="Nucleotide-diphospho-sugar transferases"/>
    <property type="match status" value="1"/>
</dbReference>
<dbReference type="PANTHER" id="PTHR43179">
    <property type="entry name" value="RHAMNOSYLTRANSFERASE WBBL"/>
    <property type="match status" value="1"/>
</dbReference>
<dbReference type="Pfam" id="PF00535">
    <property type="entry name" value="Glycos_transf_2"/>
    <property type="match status" value="1"/>
</dbReference>